<organism evidence="1 2">
    <name type="scientific">Candidatus Falkowbacteria bacterium RIFOXYD2_FULL_34_120</name>
    <dbReference type="NCBI Taxonomy" id="1798007"/>
    <lineage>
        <taxon>Bacteria</taxon>
        <taxon>Candidatus Falkowiibacteriota</taxon>
    </lineage>
</organism>
<gene>
    <name evidence="1" type="ORF">A2531_05220</name>
</gene>
<sequence>MQALKQQIFVFSGFFAILKDSINELMFLAKTKVLEIFDDVCDCHIKQQLNEICFYNQDIRRSNSRCFFVYQKNCELVASAHIRCVALQYTPIVVFSNKTI</sequence>
<name>A0A1F5TS53_9BACT</name>
<evidence type="ECO:0000313" key="2">
    <source>
        <dbReference type="Proteomes" id="UP000177579"/>
    </source>
</evidence>
<dbReference type="Proteomes" id="UP000177579">
    <property type="component" value="Unassembled WGS sequence"/>
</dbReference>
<accession>A0A1F5TS53</accession>
<protein>
    <submittedName>
        <fullName evidence="1">Uncharacterized protein</fullName>
    </submittedName>
</protein>
<reference evidence="1 2" key="1">
    <citation type="journal article" date="2016" name="Nat. Commun.">
        <title>Thousands of microbial genomes shed light on interconnected biogeochemical processes in an aquifer system.</title>
        <authorList>
            <person name="Anantharaman K."/>
            <person name="Brown C.T."/>
            <person name="Hug L.A."/>
            <person name="Sharon I."/>
            <person name="Castelle C.J."/>
            <person name="Probst A.J."/>
            <person name="Thomas B.C."/>
            <person name="Singh A."/>
            <person name="Wilkins M.J."/>
            <person name="Karaoz U."/>
            <person name="Brodie E.L."/>
            <person name="Williams K.H."/>
            <person name="Hubbard S.S."/>
            <person name="Banfield J.F."/>
        </authorList>
    </citation>
    <scope>NUCLEOTIDE SEQUENCE [LARGE SCALE GENOMIC DNA]</scope>
</reference>
<dbReference type="EMBL" id="MFGO01000004">
    <property type="protein sequence ID" value="OGF41800.1"/>
    <property type="molecule type" value="Genomic_DNA"/>
</dbReference>
<dbReference type="AlphaFoldDB" id="A0A1F5TS53"/>
<proteinExistence type="predicted"/>
<evidence type="ECO:0000313" key="1">
    <source>
        <dbReference type="EMBL" id="OGF41800.1"/>
    </source>
</evidence>
<comment type="caution">
    <text evidence="1">The sequence shown here is derived from an EMBL/GenBank/DDBJ whole genome shotgun (WGS) entry which is preliminary data.</text>
</comment>